<evidence type="ECO:0000256" key="9">
    <source>
        <dbReference type="ARBA" id="ARBA00047597"/>
    </source>
</evidence>
<dbReference type="InterPro" id="IPR000768">
    <property type="entry name" value="ART"/>
</dbReference>
<dbReference type="Gene3D" id="3.90.176.10">
    <property type="entry name" value="Toxin ADP-ribosyltransferase, Chain A, domain 1"/>
    <property type="match status" value="1"/>
</dbReference>
<keyword evidence="4" id="KW-0548">Nucleotidyltransferase</keyword>
<evidence type="ECO:0000256" key="2">
    <source>
        <dbReference type="ARBA" id="ARBA00022676"/>
    </source>
</evidence>
<evidence type="ECO:0000256" key="5">
    <source>
        <dbReference type="ARBA" id="ARBA00022729"/>
    </source>
</evidence>
<reference evidence="11" key="1">
    <citation type="submission" date="2025-08" db="UniProtKB">
        <authorList>
            <consortium name="Ensembl"/>
        </authorList>
    </citation>
    <scope>IDENTIFICATION</scope>
</reference>
<evidence type="ECO:0000256" key="3">
    <source>
        <dbReference type="ARBA" id="ARBA00022679"/>
    </source>
</evidence>
<dbReference type="PROSITE" id="PS51996">
    <property type="entry name" value="TR_MART"/>
    <property type="match status" value="1"/>
</dbReference>
<evidence type="ECO:0000256" key="4">
    <source>
        <dbReference type="ARBA" id="ARBA00022695"/>
    </source>
</evidence>
<keyword evidence="7 10" id="KW-0520">NAD</keyword>
<evidence type="ECO:0000256" key="8">
    <source>
        <dbReference type="ARBA" id="ARBA00023157"/>
    </source>
</evidence>
<keyword evidence="2 10" id="KW-0328">Glycosyltransferase</keyword>
<dbReference type="PRINTS" id="PR00970">
    <property type="entry name" value="RIBTRNSFRASE"/>
</dbReference>
<keyword evidence="6 10" id="KW-0521">NADP</keyword>
<sequence length="274" mass="32316">MFYSWGLGHPEQLTQNIFATTTNYNHTLVYFILLINIAAAVSEQIFPLDMAPNSVDDQYMGCKGKMAHLVKTKYLEKEMKNSAKFKYYWQNSEKFVKFPKDHLTRNHLVALHVYTGKYIYRQFNDDTRYGRKQYKHKTFSWYSLHFLLTEAIQILKKQQNKCYVTYRGTTANFDKYVLNKEIRFGSFTSSSLSLKVTQGFGTKSCFEIITCESAELTKYSQYPYIKEVLIPPYEKFRVTAVRTKQYYKDLWCDTVFTLKSSGRTSYMNCALNKH</sequence>
<dbReference type="InParanoid" id="A0A672L674"/>
<dbReference type="FunFam" id="3.90.176.10:FF:000001">
    <property type="entry name" value="NAD(P)(+)--arginine ADP-ribosyltransferase"/>
    <property type="match status" value="1"/>
</dbReference>
<protein>
    <recommendedName>
        <fullName evidence="10">NAD(P)(+)--arginine ADP-ribosyltransferase</fullName>
        <ecNumber evidence="10">2.4.2.31</ecNumber>
    </recommendedName>
    <alternativeName>
        <fullName evidence="10">Mono(ADP-ribosyl)transferase</fullName>
    </alternativeName>
</protein>
<evidence type="ECO:0000256" key="1">
    <source>
        <dbReference type="ARBA" id="ARBA00009558"/>
    </source>
</evidence>
<keyword evidence="8" id="KW-1015">Disulfide bond</keyword>
<keyword evidence="3 10" id="KW-0808">Transferase</keyword>
<evidence type="ECO:0000256" key="10">
    <source>
        <dbReference type="RuleBase" id="RU361228"/>
    </source>
</evidence>
<evidence type="ECO:0000256" key="6">
    <source>
        <dbReference type="ARBA" id="ARBA00022857"/>
    </source>
</evidence>
<dbReference type="Ensembl" id="ENSSGRT00000020515.1">
    <property type="protein sequence ID" value="ENSSGRP00000018994.1"/>
    <property type="gene ID" value="ENSSGRG00000011493.1"/>
</dbReference>
<organism evidence="11 12">
    <name type="scientific">Sinocyclocheilus grahami</name>
    <name type="common">Dianchi golden-line fish</name>
    <name type="synonym">Barbus grahami</name>
    <dbReference type="NCBI Taxonomy" id="75366"/>
    <lineage>
        <taxon>Eukaryota</taxon>
        <taxon>Metazoa</taxon>
        <taxon>Chordata</taxon>
        <taxon>Craniata</taxon>
        <taxon>Vertebrata</taxon>
        <taxon>Euteleostomi</taxon>
        <taxon>Actinopterygii</taxon>
        <taxon>Neopterygii</taxon>
        <taxon>Teleostei</taxon>
        <taxon>Ostariophysi</taxon>
        <taxon>Cypriniformes</taxon>
        <taxon>Cyprinidae</taxon>
        <taxon>Cyprininae</taxon>
        <taxon>Sinocyclocheilus</taxon>
    </lineage>
</organism>
<dbReference type="PANTHER" id="PTHR10339:SF27">
    <property type="entry name" value="NAD(P)(+)--ARGININE ADP-RIBOSYLTRANSFERASE"/>
    <property type="match status" value="1"/>
</dbReference>
<evidence type="ECO:0000313" key="12">
    <source>
        <dbReference type="Proteomes" id="UP000472262"/>
    </source>
</evidence>
<dbReference type="GO" id="GO:0106274">
    <property type="term" value="F:NAD+-protein-arginine ADP-ribosyltransferase activity"/>
    <property type="evidence" value="ECO:0007669"/>
    <property type="project" value="UniProtKB-EC"/>
</dbReference>
<dbReference type="AlphaFoldDB" id="A0A672L674"/>
<dbReference type="InterPro" id="IPR050999">
    <property type="entry name" value="ADP-ribosyltransferase_ARG"/>
</dbReference>
<dbReference type="Proteomes" id="UP000472262">
    <property type="component" value="Unassembled WGS sequence"/>
</dbReference>
<reference evidence="11" key="2">
    <citation type="submission" date="2025-09" db="UniProtKB">
        <authorList>
            <consortium name="Ensembl"/>
        </authorList>
    </citation>
    <scope>IDENTIFICATION</scope>
</reference>
<dbReference type="Pfam" id="PF01129">
    <property type="entry name" value="ART"/>
    <property type="match status" value="1"/>
</dbReference>
<evidence type="ECO:0000256" key="7">
    <source>
        <dbReference type="ARBA" id="ARBA00023027"/>
    </source>
</evidence>
<keyword evidence="5" id="KW-0732">Signal</keyword>
<dbReference type="EC" id="2.4.2.31" evidence="10"/>
<accession>A0A672L674</accession>
<name>A0A672L674_SINGR</name>
<dbReference type="GO" id="GO:0003950">
    <property type="term" value="F:NAD+ poly-ADP-ribosyltransferase activity"/>
    <property type="evidence" value="ECO:0007669"/>
    <property type="project" value="TreeGrafter"/>
</dbReference>
<dbReference type="PANTHER" id="PTHR10339">
    <property type="entry name" value="ADP-RIBOSYLTRANSFERASE"/>
    <property type="match status" value="1"/>
</dbReference>
<comment type="catalytic activity">
    <reaction evidence="9 10">
        <text>L-arginyl-[protein] + NAD(+) = N(omega)-(ADP-D-ribosyl)-L-arginyl-[protein] + nicotinamide + H(+)</text>
        <dbReference type="Rhea" id="RHEA:19149"/>
        <dbReference type="Rhea" id="RHEA-COMP:10532"/>
        <dbReference type="Rhea" id="RHEA-COMP:15087"/>
        <dbReference type="ChEBI" id="CHEBI:15378"/>
        <dbReference type="ChEBI" id="CHEBI:17154"/>
        <dbReference type="ChEBI" id="CHEBI:29965"/>
        <dbReference type="ChEBI" id="CHEBI:57540"/>
        <dbReference type="ChEBI" id="CHEBI:142554"/>
        <dbReference type="EC" id="2.4.2.31"/>
    </reaction>
</comment>
<evidence type="ECO:0000313" key="11">
    <source>
        <dbReference type="Ensembl" id="ENSSGRP00000018994.1"/>
    </source>
</evidence>
<dbReference type="SUPFAM" id="SSF56399">
    <property type="entry name" value="ADP-ribosylation"/>
    <property type="match status" value="1"/>
</dbReference>
<proteinExistence type="inferred from homology"/>
<dbReference type="OMA" id="VHSKYNC"/>
<dbReference type="GO" id="GO:0016779">
    <property type="term" value="F:nucleotidyltransferase activity"/>
    <property type="evidence" value="ECO:0007669"/>
    <property type="project" value="UniProtKB-KW"/>
</dbReference>
<comment type="similarity">
    <text evidence="1 10">Belongs to the Arg-specific ADP-ribosyltransferase family.</text>
</comment>
<keyword evidence="12" id="KW-1185">Reference proteome</keyword>